<proteinExistence type="predicted"/>
<feature type="transmembrane region" description="Helical" evidence="1">
    <location>
        <begin position="57"/>
        <end position="79"/>
    </location>
</feature>
<reference evidence="2" key="1">
    <citation type="submission" date="2023-05" db="EMBL/GenBank/DDBJ databases">
        <authorList>
            <person name="Xu J."/>
            <person name="Chen J."/>
            <person name="Ren Y."/>
            <person name="Chen L."/>
            <person name="How W."/>
        </authorList>
    </citation>
    <scope>NUCLEOTIDE SEQUENCE</scope>
    <source>
        <strain evidence="2">Jingzhou25</strain>
    </source>
</reference>
<accession>A0A9Y2E4J3</accession>
<evidence type="ECO:0000313" key="2">
    <source>
        <dbReference type="EMBL" id="WIU81512.1"/>
    </source>
</evidence>
<keyword evidence="1 2" id="KW-0812">Transmembrane</keyword>
<name>A0A9Y2E4J3_9MONO</name>
<protein>
    <submittedName>
        <fullName evidence="2">Transmembrane protein</fullName>
    </submittedName>
</protein>
<gene>
    <name evidence="2" type="primary">TM</name>
</gene>
<keyword evidence="1" id="KW-1133">Transmembrane helix</keyword>
<sequence>MTSTVYEDPESALSGYESMRSDGTRALPTLPRRCKTVNTYRSGRRVRVISRRRLNNSVYFIFIIVCLALLVAMASYIIISVESLKYNRHTYKEGGIDGNKKMDDMDQKINQISSAVNTIMNALTYSVPSVLSTYRTSLLNRINHLATELKEAARMNNVDLDVKWGSNRTVLLKTGSRFHQINQRDLTTKTSIVTNYPKVPTIIPRIDKKPPSFYPLTKVDSDKDLNEKIKAVTKIFYDLSVTKESQDEAVWNLNPINK</sequence>
<keyword evidence="1" id="KW-0472">Membrane</keyword>
<organism evidence="2">
    <name type="scientific">Mus musculus jeilongvirus</name>
    <dbReference type="NCBI Taxonomy" id="3049974"/>
    <lineage>
        <taxon>Viruses</taxon>
        <taxon>Riboviria</taxon>
        <taxon>Orthornavirae</taxon>
        <taxon>Negarnaviricota</taxon>
        <taxon>Haploviricotina</taxon>
        <taxon>Monjiviricetes</taxon>
        <taxon>Mononegavirales</taxon>
        <taxon>Paramyxoviridae</taxon>
        <taxon>Orthoparamyxovirinae</taxon>
        <taxon>Jeilongvirus</taxon>
    </lineage>
</organism>
<dbReference type="EMBL" id="OQ970178">
    <property type="protein sequence ID" value="WIU81512.1"/>
    <property type="molecule type" value="Viral_cRNA"/>
</dbReference>
<evidence type="ECO:0000256" key="1">
    <source>
        <dbReference type="SAM" id="Phobius"/>
    </source>
</evidence>